<comment type="caution">
    <text evidence="3">The sequence shown here is derived from an EMBL/GenBank/DDBJ whole genome shotgun (WGS) entry which is preliminary data.</text>
</comment>
<dbReference type="EMBL" id="ASHM01016094">
    <property type="protein sequence ID" value="PNX97925.1"/>
    <property type="molecule type" value="Genomic_DNA"/>
</dbReference>
<proteinExistence type="predicted"/>
<reference evidence="3 4" key="1">
    <citation type="journal article" date="2014" name="Am. J. Bot.">
        <title>Genome assembly and annotation for red clover (Trifolium pratense; Fabaceae).</title>
        <authorList>
            <person name="Istvanek J."/>
            <person name="Jaros M."/>
            <person name="Krenek A."/>
            <person name="Repkova J."/>
        </authorList>
    </citation>
    <scope>NUCLEOTIDE SEQUENCE [LARGE SCALE GENOMIC DNA]</scope>
    <source>
        <strain evidence="4">cv. Tatra</strain>
        <tissue evidence="3">Young leaves</tissue>
    </source>
</reference>
<evidence type="ECO:0000256" key="1">
    <source>
        <dbReference type="SAM" id="Phobius"/>
    </source>
</evidence>
<feature type="non-terminal residue" evidence="3">
    <location>
        <position position="1"/>
    </location>
</feature>
<accession>A0A2K3N4D6</accession>
<sequence>RFYNAKGILNFHNLENHISIGVTSRKLHQPEIPCDFLKWGSLGFCRTSRFATGFNPLKQKPLDSIVDVERLKDRYAEDIASIWDDVRDLFRWEVDLVVRLRELLEPVVFSLDDDCWSWKLDPEGVSLVNSSYIYLVEELRSDDELGEDKVLVFDQIWGSPAPSKVIAFSWQLLYDRIPTRSNLEVHGLLDTDLPWECVGCVGSVESSIHLFLHCPSAMMVLRGSASNVKIRQGFLLIWHATLWCLWKARNSSIFANGSFVPKRVPPSLISECLDCLGAAKGLGLFALRLVLCCKDLVLFIVWCSTSVSFSAPSIFLVLEEA</sequence>
<dbReference type="Pfam" id="PF13966">
    <property type="entry name" value="zf-RVT"/>
    <property type="match status" value="1"/>
</dbReference>
<keyword evidence="1" id="KW-1133">Transmembrane helix</keyword>
<dbReference type="InterPro" id="IPR026960">
    <property type="entry name" value="RVT-Znf"/>
</dbReference>
<protein>
    <submittedName>
        <fullName evidence="3">ATP synthase mitochondrial f1 complex assembly factor 1</fullName>
    </submittedName>
</protein>
<keyword evidence="1" id="KW-0472">Membrane</keyword>
<feature type="domain" description="Reverse transcriptase zinc-binding" evidence="2">
    <location>
        <begin position="148"/>
        <end position="218"/>
    </location>
</feature>
<dbReference type="ExpressionAtlas" id="A0A2K3N4D6">
    <property type="expression patterns" value="baseline"/>
</dbReference>
<organism evidence="3 4">
    <name type="scientific">Trifolium pratense</name>
    <name type="common">Red clover</name>
    <dbReference type="NCBI Taxonomy" id="57577"/>
    <lineage>
        <taxon>Eukaryota</taxon>
        <taxon>Viridiplantae</taxon>
        <taxon>Streptophyta</taxon>
        <taxon>Embryophyta</taxon>
        <taxon>Tracheophyta</taxon>
        <taxon>Spermatophyta</taxon>
        <taxon>Magnoliopsida</taxon>
        <taxon>eudicotyledons</taxon>
        <taxon>Gunneridae</taxon>
        <taxon>Pentapetalae</taxon>
        <taxon>rosids</taxon>
        <taxon>fabids</taxon>
        <taxon>Fabales</taxon>
        <taxon>Fabaceae</taxon>
        <taxon>Papilionoideae</taxon>
        <taxon>50 kb inversion clade</taxon>
        <taxon>NPAAA clade</taxon>
        <taxon>Hologalegina</taxon>
        <taxon>IRL clade</taxon>
        <taxon>Trifolieae</taxon>
        <taxon>Trifolium</taxon>
    </lineage>
</organism>
<evidence type="ECO:0000313" key="3">
    <source>
        <dbReference type="EMBL" id="PNX97925.1"/>
    </source>
</evidence>
<feature type="transmembrane region" description="Helical" evidence="1">
    <location>
        <begin position="296"/>
        <end position="318"/>
    </location>
</feature>
<keyword evidence="1" id="KW-0812">Transmembrane</keyword>
<dbReference type="STRING" id="57577.A0A2K3N4D6"/>
<name>A0A2K3N4D6_TRIPR</name>
<evidence type="ECO:0000313" key="4">
    <source>
        <dbReference type="Proteomes" id="UP000236291"/>
    </source>
</evidence>
<gene>
    <name evidence="3" type="ORF">L195_g021164</name>
</gene>
<reference evidence="3 4" key="2">
    <citation type="journal article" date="2017" name="Front. Plant Sci.">
        <title>Gene Classification and Mining of Molecular Markers Useful in Red Clover (Trifolium pratense) Breeding.</title>
        <authorList>
            <person name="Istvanek J."/>
            <person name="Dluhosova J."/>
            <person name="Dluhos P."/>
            <person name="Patkova L."/>
            <person name="Nedelnik J."/>
            <person name="Repkova J."/>
        </authorList>
    </citation>
    <scope>NUCLEOTIDE SEQUENCE [LARGE SCALE GENOMIC DNA]</scope>
    <source>
        <strain evidence="4">cv. Tatra</strain>
        <tissue evidence="3">Young leaves</tissue>
    </source>
</reference>
<dbReference type="Proteomes" id="UP000236291">
    <property type="component" value="Unassembled WGS sequence"/>
</dbReference>
<evidence type="ECO:0000259" key="2">
    <source>
        <dbReference type="Pfam" id="PF13966"/>
    </source>
</evidence>
<dbReference type="AlphaFoldDB" id="A0A2K3N4D6"/>